<proteinExistence type="predicted"/>
<protein>
    <submittedName>
        <fullName evidence="1">Uncharacterized protein</fullName>
    </submittedName>
</protein>
<comment type="caution">
    <text evidence="1">The sequence shown here is derived from an EMBL/GenBank/DDBJ whole genome shotgun (WGS) entry which is preliminary data.</text>
</comment>
<evidence type="ECO:0000313" key="2">
    <source>
        <dbReference type="Proteomes" id="UP000790377"/>
    </source>
</evidence>
<accession>A0ACB7ZZW5</accession>
<sequence>MRCTLTDTANHYKICAVDNAIVLGLPTYVIFTTANPEQLPPPSTEFIFHIHFARAARFSGAGEYINTVVSDLEEPEVLSSSAFKLYHHHVVYCRYSSGSTLMLRISPPTRVILTACLACHFPMPALAAVAPSADNRQHPTCIRIYNKRHVHS</sequence>
<dbReference type="Proteomes" id="UP000790377">
    <property type="component" value="Unassembled WGS sequence"/>
</dbReference>
<organism evidence="1 2">
    <name type="scientific">Hygrophoropsis aurantiaca</name>
    <dbReference type="NCBI Taxonomy" id="72124"/>
    <lineage>
        <taxon>Eukaryota</taxon>
        <taxon>Fungi</taxon>
        <taxon>Dikarya</taxon>
        <taxon>Basidiomycota</taxon>
        <taxon>Agaricomycotina</taxon>
        <taxon>Agaricomycetes</taxon>
        <taxon>Agaricomycetidae</taxon>
        <taxon>Boletales</taxon>
        <taxon>Coniophorineae</taxon>
        <taxon>Hygrophoropsidaceae</taxon>
        <taxon>Hygrophoropsis</taxon>
    </lineage>
</organism>
<evidence type="ECO:0000313" key="1">
    <source>
        <dbReference type="EMBL" id="KAH7906258.1"/>
    </source>
</evidence>
<reference evidence="1" key="1">
    <citation type="journal article" date="2021" name="New Phytol.">
        <title>Evolutionary innovations through gain and loss of genes in the ectomycorrhizal Boletales.</title>
        <authorList>
            <person name="Wu G."/>
            <person name="Miyauchi S."/>
            <person name="Morin E."/>
            <person name="Kuo A."/>
            <person name="Drula E."/>
            <person name="Varga T."/>
            <person name="Kohler A."/>
            <person name="Feng B."/>
            <person name="Cao Y."/>
            <person name="Lipzen A."/>
            <person name="Daum C."/>
            <person name="Hundley H."/>
            <person name="Pangilinan J."/>
            <person name="Johnson J."/>
            <person name="Barry K."/>
            <person name="LaButti K."/>
            <person name="Ng V."/>
            <person name="Ahrendt S."/>
            <person name="Min B."/>
            <person name="Choi I.G."/>
            <person name="Park H."/>
            <person name="Plett J.M."/>
            <person name="Magnuson J."/>
            <person name="Spatafora J.W."/>
            <person name="Nagy L.G."/>
            <person name="Henrissat B."/>
            <person name="Grigoriev I.V."/>
            <person name="Yang Z.L."/>
            <person name="Xu J."/>
            <person name="Martin F.M."/>
        </authorList>
    </citation>
    <scope>NUCLEOTIDE SEQUENCE</scope>
    <source>
        <strain evidence="1">ATCC 28755</strain>
    </source>
</reference>
<keyword evidence="2" id="KW-1185">Reference proteome</keyword>
<name>A0ACB7ZZW5_9AGAM</name>
<gene>
    <name evidence="1" type="ORF">BJ138DRAFT_653247</name>
</gene>
<dbReference type="EMBL" id="MU268045">
    <property type="protein sequence ID" value="KAH7906258.1"/>
    <property type="molecule type" value="Genomic_DNA"/>
</dbReference>